<organism evidence="2 3">
    <name type="scientific">Aquabacterium commune</name>
    <dbReference type="NCBI Taxonomy" id="70586"/>
    <lineage>
        <taxon>Bacteria</taxon>
        <taxon>Pseudomonadati</taxon>
        <taxon>Pseudomonadota</taxon>
        <taxon>Betaproteobacteria</taxon>
        <taxon>Burkholderiales</taxon>
        <taxon>Aquabacterium</taxon>
    </lineage>
</organism>
<evidence type="ECO:0000313" key="2">
    <source>
        <dbReference type="EMBL" id="TDP78212.1"/>
    </source>
</evidence>
<dbReference type="Gene3D" id="3.30.300.130">
    <property type="entry name" value="Fe-S cluster assembly (FSCA)"/>
    <property type="match status" value="1"/>
</dbReference>
<protein>
    <submittedName>
        <fullName evidence="2">Fe-S cluster biogenesis protein NfuA</fullName>
    </submittedName>
</protein>
<feature type="domain" description="Scaffold protein Nfu/NifU N-terminal" evidence="1">
    <location>
        <begin position="27"/>
        <end position="105"/>
    </location>
</feature>
<comment type="caution">
    <text evidence="2">The sequence shown here is derived from an EMBL/GenBank/DDBJ whole genome shotgun (WGS) entry which is preliminary data.</text>
</comment>
<proteinExistence type="predicted"/>
<dbReference type="InterPro" id="IPR036498">
    <property type="entry name" value="Nfu/NifU_N_sf"/>
</dbReference>
<dbReference type="Proteomes" id="UP000294593">
    <property type="component" value="Unassembled WGS sequence"/>
</dbReference>
<dbReference type="GO" id="GO:0051536">
    <property type="term" value="F:iron-sulfur cluster binding"/>
    <property type="evidence" value="ECO:0007669"/>
    <property type="project" value="InterPro"/>
</dbReference>
<evidence type="ECO:0000259" key="1">
    <source>
        <dbReference type="SMART" id="SM00932"/>
    </source>
</evidence>
<dbReference type="Pfam" id="PF08712">
    <property type="entry name" value="Nfu_N"/>
    <property type="match status" value="1"/>
</dbReference>
<accession>A0A4R6QY70</accession>
<dbReference type="GO" id="GO:0016226">
    <property type="term" value="P:iron-sulfur cluster assembly"/>
    <property type="evidence" value="ECO:0007669"/>
    <property type="project" value="InterPro"/>
</dbReference>
<dbReference type="Pfam" id="PF01106">
    <property type="entry name" value="NifU"/>
    <property type="match status" value="1"/>
</dbReference>
<keyword evidence="3" id="KW-1185">Reference proteome</keyword>
<dbReference type="InterPro" id="IPR034904">
    <property type="entry name" value="FSCA_dom_sf"/>
</dbReference>
<dbReference type="PANTHER" id="PTHR11178">
    <property type="entry name" value="IRON-SULFUR CLUSTER SCAFFOLD PROTEIN NFU-RELATED"/>
    <property type="match status" value="1"/>
</dbReference>
<dbReference type="InterPro" id="IPR001075">
    <property type="entry name" value="NIF_FeS_clus_asmbl_NifU_C"/>
</dbReference>
<dbReference type="GO" id="GO:0005506">
    <property type="term" value="F:iron ion binding"/>
    <property type="evidence" value="ECO:0007669"/>
    <property type="project" value="InterPro"/>
</dbReference>
<dbReference type="Gene3D" id="3.30.1370.70">
    <property type="entry name" value="Scaffold protein Nfu/NifU, N-terminal domain"/>
    <property type="match status" value="1"/>
</dbReference>
<dbReference type="InterPro" id="IPR014824">
    <property type="entry name" value="Nfu/NifU_N"/>
</dbReference>
<dbReference type="SMART" id="SM00932">
    <property type="entry name" value="Nfu_N"/>
    <property type="match status" value="1"/>
</dbReference>
<name>A0A4R6QY70_9BURK</name>
<dbReference type="SUPFAM" id="SSF110836">
    <property type="entry name" value="Hypothetical protein SAV1430"/>
    <property type="match status" value="1"/>
</dbReference>
<reference evidence="2 3" key="1">
    <citation type="submission" date="2019-03" db="EMBL/GenBank/DDBJ databases">
        <title>Genomic Encyclopedia of Type Strains, Phase IV (KMG-IV): sequencing the most valuable type-strain genomes for metagenomic binning, comparative biology and taxonomic classification.</title>
        <authorList>
            <person name="Goeker M."/>
        </authorList>
    </citation>
    <scope>NUCLEOTIDE SEQUENCE [LARGE SCALE GENOMIC DNA]</scope>
    <source>
        <strain evidence="2 3">DSM 11901</strain>
    </source>
</reference>
<sequence>MSEALAPDRIRADQPISIRAEASLVDPDSCKFTVSCSVHPGGSFFFAGRERAAGSPLGERLFALGSVASVLIAGNVVTIGKAPDAAWTGLKAAIGSAIRAQLLSGMPAILETVAPSGTLARSDAELGAAVQELLDREVNRSIAGHGGKISLVEVQGGRLFITMSGGCQGCASSQVTLREGFEVMVKRVAPEITAIVDATEHAAGKQPFYPRAGSMPG</sequence>
<dbReference type="OrthoDB" id="9808097at2"/>
<dbReference type="RefSeq" id="WP_133611381.1">
    <property type="nucleotide sequence ID" value="NZ_SNXW01000023.1"/>
</dbReference>
<dbReference type="SUPFAM" id="SSF117916">
    <property type="entry name" value="Fe-S cluster assembly (FSCA) domain-like"/>
    <property type="match status" value="1"/>
</dbReference>
<dbReference type="AlphaFoldDB" id="A0A4R6QY70"/>
<gene>
    <name evidence="2" type="ORF">EV672_12311</name>
</gene>
<dbReference type="EMBL" id="SNXW01000023">
    <property type="protein sequence ID" value="TDP78212.1"/>
    <property type="molecule type" value="Genomic_DNA"/>
</dbReference>
<evidence type="ECO:0000313" key="3">
    <source>
        <dbReference type="Proteomes" id="UP000294593"/>
    </source>
</evidence>